<comment type="subcellular location">
    <subcellularLocation>
        <location evidence="1">Cell membrane</location>
        <topology evidence="1">Multi-pass membrane protein</topology>
    </subcellularLocation>
</comment>
<gene>
    <name evidence="7" type="primary">rhtB</name>
    <name evidence="7" type="ordered locus">Avi_7111</name>
</gene>
<dbReference type="Proteomes" id="UP000001596">
    <property type="component" value="Plasmid pAtS4e"/>
</dbReference>
<evidence type="ECO:0000256" key="4">
    <source>
        <dbReference type="ARBA" id="ARBA00022989"/>
    </source>
</evidence>
<dbReference type="KEGG" id="avi:Avi_7111"/>
<proteinExistence type="predicted"/>
<evidence type="ECO:0000256" key="5">
    <source>
        <dbReference type="ARBA" id="ARBA00023136"/>
    </source>
</evidence>
<dbReference type="GO" id="GO:0005886">
    <property type="term" value="C:plasma membrane"/>
    <property type="evidence" value="ECO:0007669"/>
    <property type="project" value="UniProtKB-SubCell"/>
</dbReference>
<keyword evidence="3 6" id="KW-0812">Transmembrane</keyword>
<dbReference type="AlphaFoldDB" id="B9K4N3"/>
<sequence length="215" mass="23751">MMDPALWLLFALAYLGITFSPGPNVLMVLNHTAKYGYRHVFVTMAGNLSCQLLIIVAIGVGIGSLLTVESAAYHWMKIAGALYLIYLGARIVYDVFIRGRLKAVKAPTQLNQVHALPSARKRFLEAFAVSASNPKTVIFLSAFLPQFISPEWPIVPQFAIMYLTIAIIVISVHYMYAFLLIRAQRRFSGMFSSRLFPGLSAAIYLFLGVTLGVSA</sequence>
<evidence type="ECO:0000256" key="6">
    <source>
        <dbReference type="SAM" id="Phobius"/>
    </source>
</evidence>
<keyword evidence="8" id="KW-1185">Reference proteome</keyword>
<evidence type="ECO:0000313" key="7">
    <source>
        <dbReference type="EMBL" id="ACM39831.1"/>
    </source>
</evidence>
<feature type="transmembrane region" description="Helical" evidence="6">
    <location>
        <begin position="126"/>
        <end position="148"/>
    </location>
</feature>
<dbReference type="PANTHER" id="PTHR30086:SF20">
    <property type="entry name" value="ARGININE EXPORTER PROTEIN ARGO-RELATED"/>
    <property type="match status" value="1"/>
</dbReference>
<feature type="transmembrane region" description="Helical" evidence="6">
    <location>
        <begin position="6"/>
        <end position="29"/>
    </location>
</feature>
<dbReference type="GO" id="GO:0015171">
    <property type="term" value="F:amino acid transmembrane transporter activity"/>
    <property type="evidence" value="ECO:0007669"/>
    <property type="project" value="TreeGrafter"/>
</dbReference>
<keyword evidence="2" id="KW-1003">Cell membrane</keyword>
<dbReference type="eggNOG" id="COG1280">
    <property type="taxonomic scope" value="Bacteria"/>
</dbReference>
<keyword evidence="7" id="KW-0614">Plasmid</keyword>
<dbReference type="PIRSF" id="PIRSF006324">
    <property type="entry name" value="LeuE"/>
    <property type="match status" value="1"/>
</dbReference>
<feature type="transmembrane region" description="Helical" evidence="6">
    <location>
        <begin position="72"/>
        <end position="93"/>
    </location>
</feature>
<reference evidence="7 8" key="1">
    <citation type="journal article" date="2009" name="J. Bacteriol.">
        <title>Genome sequences of three Agrobacterium biovars help elucidate the evolution of multichromosome genomes in bacteria.</title>
        <authorList>
            <person name="Slater S.C."/>
            <person name="Goldman B.S."/>
            <person name="Goodner B."/>
            <person name="Setubal J.C."/>
            <person name="Farrand S.K."/>
            <person name="Nester E.W."/>
            <person name="Burr T.J."/>
            <person name="Banta L."/>
            <person name="Dickerman A.W."/>
            <person name="Paulsen I."/>
            <person name="Otten L."/>
            <person name="Suen G."/>
            <person name="Welch R."/>
            <person name="Almeida N.F."/>
            <person name="Arnold F."/>
            <person name="Burton O.T."/>
            <person name="Du Z."/>
            <person name="Ewing A."/>
            <person name="Godsy E."/>
            <person name="Heisel S."/>
            <person name="Houmiel K.L."/>
            <person name="Jhaveri J."/>
            <person name="Lu J."/>
            <person name="Miller N.M."/>
            <person name="Norton S."/>
            <person name="Chen Q."/>
            <person name="Phoolcharoen W."/>
            <person name="Ohlin V."/>
            <person name="Ondrusek D."/>
            <person name="Pride N."/>
            <person name="Stricklin S.L."/>
            <person name="Sun J."/>
            <person name="Wheeler C."/>
            <person name="Wilson L."/>
            <person name="Zhu H."/>
            <person name="Wood D.W."/>
        </authorList>
    </citation>
    <scope>NUCLEOTIDE SEQUENCE [LARGE SCALE GENOMIC DNA]</scope>
    <source>
        <strain evidence="8">S4 / ATCC BAA-846</strain>
        <plasmid evidence="7 8">pAtS4e</plasmid>
    </source>
</reference>
<dbReference type="HOGENOM" id="CLU_079569_2_3_5"/>
<dbReference type="Pfam" id="PF01810">
    <property type="entry name" value="LysE"/>
    <property type="match status" value="1"/>
</dbReference>
<evidence type="ECO:0000256" key="2">
    <source>
        <dbReference type="ARBA" id="ARBA00022475"/>
    </source>
</evidence>
<organism evidence="7 8">
    <name type="scientific">Allorhizobium ampelinum (strain ATCC BAA-846 / DSM 112012 / S4)</name>
    <name type="common">Agrobacterium vitis (strain S4)</name>
    <dbReference type="NCBI Taxonomy" id="311402"/>
    <lineage>
        <taxon>Bacteria</taxon>
        <taxon>Pseudomonadati</taxon>
        <taxon>Pseudomonadota</taxon>
        <taxon>Alphaproteobacteria</taxon>
        <taxon>Hyphomicrobiales</taxon>
        <taxon>Rhizobiaceae</taxon>
        <taxon>Rhizobium/Agrobacterium group</taxon>
        <taxon>Allorhizobium</taxon>
        <taxon>Allorhizobium ampelinum</taxon>
    </lineage>
</organism>
<dbReference type="EMBL" id="CP000638">
    <property type="protein sequence ID" value="ACM39831.1"/>
    <property type="molecule type" value="Genomic_DNA"/>
</dbReference>
<geneLocation type="plasmid" evidence="7 8">
    <name>pAtS4e</name>
</geneLocation>
<name>B9K4N3_ALLAM</name>
<dbReference type="InterPro" id="IPR001123">
    <property type="entry name" value="LeuE-type"/>
</dbReference>
<evidence type="ECO:0000256" key="1">
    <source>
        <dbReference type="ARBA" id="ARBA00004651"/>
    </source>
</evidence>
<accession>B9K4N3</accession>
<protein>
    <submittedName>
        <fullName evidence="7">RhtB family transporter</fullName>
    </submittedName>
</protein>
<keyword evidence="4 6" id="KW-1133">Transmembrane helix</keyword>
<keyword evidence="5 6" id="KW-0472">Membrane</keyword>
<feature type="transmembrane region" description="Helical" evidence="6">
    <location>
        <begin position="160"/>
        <end position="183"/>
    </location>
</feature>
<feature type="transmembrane region" description="Helical" evidence="6">
    <location>
        <begin position="41"/>
        <end position="66"/>
    </location>
</feature>
<dbReference type="PANTHER" id="PTHR30086">
    <property type="entry name" value="ARGININE EXPORTER PROTEIN ARGO"/>
    <property type="match status" value="1"/>
</dbReference>
<feature type="transmembrane region" description="Helical" evidence="6">
    <location>
        <begin position="195"/>
        <end position="213"/>
    </location>
</feature>
<evidence type="ECO:0000256" key="3">
    <source>
        <dbReference type="ARBA" id="ARBA00022692"/>
    </source>
</evidence>
<evidence type="ECO:0000313" key="8">
    <source>
        <dbReference type="Proteomes" id="UP000001596"/>
    </source>
</evidence>